<dbReference type="EMBL" id="JBEDUW010000001">
    <property type="protein sequence ID" value="KAK9950474.1"/>
    <property type="molecule type" value="Genomic_DNA"/>
</dbReference>
<protein>
    <submittedName>
        <fullName evidence="1">Uncharacterized protein</fullName>
    </submittedName>
</protein>
<sequence>MSTGKLVDPCFGQRICYGGRGSYQSEASRFVLAFWEGGEGYNGGDQDYDRPRGNGLYRPKGAGKTVTIGPIIKKWTIFIEH</sequence>
<comment type="caution">
    <text evidence="1">The sequence shown here is derived from an EMBL/GenBank/DDBJ whole genome shotgun (WGS) entry which is preliminary data.</text>
</comment>
<keyword evidence="2" id="KW-1185">Reference proteome</keyword>
<gene>
    <name evidence="1" type="ORF">M0R45_005964</name>
</gene>
<reference evidence="1 2" key="1">
    <citation type="journal article" date="2023" name="G3 (Bethesda)">
        <title>A chromosome-length genome assembly and annotation of blackberry (Rubus argutus, cv. 'Hillquist').</title>
        <authorList>
            <person name="Bruna T."/>
            <person name="Aryal R."/>
            <person name="Dudchenko O."/>
            <person name="Sargent D.J."/>
            <person name="Mead D."/>
            <person name="Buti M."/>
            <person name="Cavallini A."/>
            <person name="Hytonen T."/>
            <person name="Andres J."/>
            <person name="Pham M."/>
            <person name="Weisz D."/>
            <person name="Mascagni F."/>
            <person name="Usai G."/>
            <person name="Natali L."/>
            <person name="Bassil N."/>
            <person name="Fernandez G.E."/>
            <person name="Lomsadze A."/>
            <person name="Armour M."/>
            <person name="Olukolu B."/>
            <person name="Poorten T."/>
            <person name="Britton C."/>
            <person name="Davik J."/>
            <person name="Ashrafi H."/>
            <person name="Aiden E.L."/>
            <person name="Borodovsky M."/>
            <person name="Worthington M."/>
        </authorList>
    </citation>
    <scope>NUCLEOTIDE SEQUENCE [LARGE SCALE GENOMIC DNA]</scope>
    <source>
        <strain evidence="1">PI 553951</strain>
    </source>
</reference>
<name>A0AAW1YPD8_RUBAR</name>
<evidence type="ECO:0000313" key="2">
    <source>
        <dbReference type="Proteomes" id="UP001457282"/>
    </source>
</evidence>
<organism evidence="1 2">
    <name type="scientific">Rubus argutus</name>
    <name type="common">Southern blackberry</name>
    <dbReference type="NCBI Taxonomy" id="59490"/>
    <lineage>
        <taxon>Eukaryota</taxon>
        <taxon>Viridiplantae</taxon>
        <taxon>Streptophyta</taxon>
        <taxon>Embryophyta</taxon>
        <taxon>Tracheophyta</taxon>
        <taxon>Spermatophyta</taxon>
        <taxon>Magnoliopsida</taxon>
        <taxon>eudicotyledons</taxon>
        <taxon>Gunneridae</taxon>
        <taxon>Pentapetalae</taxon>
        <taxon>rosids</taxon>
        <taxon>fabids</taxon>
        <taxon>Rosales</taxon>
        <taxon>Rosaceae</taxon>
        <taxon>Rosoideae</taxon>
        <taxon>Rosoideae incertae sedis</taxon>
        <taxon>Rubus</taxon>
    </lineage>
</organism>
<accession>A0AAW1YPD8</accession>
<evidence type="ECO:0000313" key="1">
    <source>
        <dbReference type="EMBL" id="KAK9950474.1"/>
    </source>
</evidence>
<dbReference type="Proteomes" id="UP001457282">
    <property type="component" value="Unassembled WGS sequence"/>
</dbReference>
<proteinExistence type="predicted"/>
<dbReference type="AlphaFoldDB" id="A0AAW1YPD8"/>